<reference evidence="1 2" key="1">
    <citation type="journal article" date="2018" name="Nat. Ecol. Evol.">
        <title>Pezizomycetes genomes reveal the molecular basis of ectomycorrhizal truffle lifestyle.</title>
        <authorList>
            <person name="Murat C."/>
            <person name="Payen T."/>
            <person name="Noel B."/>
            <person name="Kuo A."/>
            <person name="Morin E."/>
            <person name="Chen J."/>
            <person name="Kohler A."/>
            <person name="Krizsan K."/>
            <person name="Balestrini R."/>
            <person name="Da Silva C."/>
            <person name="Montanini B."/>
            <person name="Hainaut M."/>
            <person name="Levati E."/>
            <person name="Barry K.W."/>
            <person name="Belfiori B."/>
            <person name="Cichocki N."/>
            <person name="Clum A."/>
            <person name="Dockter R.B."/>
            <person name="Fauchery L."/>
            <person name="Guy J."/>
            <person name="Iotti M."/>
            <person name="Le Tacon F."/>
            <person name="Lindquist E.A."/>
            <person name="Lipzen A."/>
            <person name="Malagnac F."/>
            <person name="Mello A."/>
            <person name="Molinier V."/>
            <person name="Miyauchi S."/>
            <person name="Poulain J."/>
            <person name="Riccioni C."/>
            <person name="Rubini A."/>
            <person name="Sitrit Y."/>
            <person name="Splivallo R."/>
            <person name="Traeger S."/>
            <person name="Wang M."/>
            <person name="Zifcakova L."/>
            <person name="Wipf D."/>
            <person name="Zambonelli A."/>
            <person name="Paolocci F."/>
            <person name="Nowrousian M."/>
            <person name="Ottonello S."/>
            <person name="Baldrian P."/>
            <person name="Spatafora J.W."/>
            <person name="Henrissat B."/>
            <person name="Nagy L.G."/>
            <person name="Aury J.M."/>
            <person name="Wincker P."/>
            <person name="Grigoriev I.V."/>
            <person name="Bonfante P."/>
            <person name="Martin F.M."/>
        </authorList>
    </citation>
    <scope>NUCLEOTIDE SEQUENCE [LARGE SCALE GENOMIC DNA]</scope>
    <source>
        <strain evidence="1 2">RN42</strain>
    </source>
</reference>
<accession>A0A3N4HIZ3</accession>
<keyword evidence="2" id="KW-1185">Reference proteome</keyword>
<evidence type="ECO:0000313" key="1">
    <source>
        <dbReference type="EMBL" id="RPA73895.1"/>
    </source>
</evidence>
<sequence>MQAILPNQYMTPEASALASNWPDSWPAPYEPQSTPEIASRCQHCRDVHPSDDKAHRYLYTDHRIFATHWFGPFCLEIYRYKEDGKFHCPVKYCTFAHEDYEDMDLHYKGPHGYGIGLAGFEDFKPMRRSPCFGTYQYMPNYKLFEQTPSELEVRNEAELAAFVQTFLPLVPARNHPLGVDCALAGCKDKLSKMAELEMLNAFEFVVRNPGMHPDAGESNFEFIKEAYKNALRMVDEMGSFETSMCDMNTICPQKTTWPHTRTEDLYTFSIKELH</sequence>
<name>A0A3N4HIZ3_ASCIM</name>
<protein>
    <submittedName>
        <fullName evidence="1">Uncharacterized protein</fullName>
    </submittedName>
</protein>
<proteinExistence type="predicted"/>
<gene>
    <name evidence="1" type="ORF">BJ508DRAFT_333592</name>
</gene>
<dbReference type="Proteomes" id="UP000275078">
    <property type="component" value="Unassembled WGS sequence"/>
</dbReference>
<evidence type="ECO:0000313" key="2">
    <source>
        <dbReference type="Proteomes" id="UP000275078"/>
    </source>
</evidence>
<dbReference type="AlphaFoldDB" id="A0A3N4HIZ3"/>
<dbReference type="EMBL" id="ML119807">
    <property type="protein sequence ID" value="RPA73895.1"/>
    <property type="molecule type" value="Genomic_DNA"/>
</dbReference>
<organism evidence="1 2">
    <name type="scientific">Ascobolus immersus RN42</name>
    <dbReference type="NCBI Taxonomy" id="1160509"/>
    <lineage>
        <taxon>Eukaryota</taxon>
        <taxon>Fungi</taxon>
        <taxon>Dikarya</taxon>
        <taxon>Ascomycota</taxon>
        <taxon>Pezizomycotina</taxon>
        <taxon>Pezizomycetes</taxon>
        <taxon>Pezizales</taxon>
        <taxon>Ascobolaceae</taxon>
        <taxon>Ascobolus</taxon>
    </lineage>
</organism>